<dbReference type="SUPFAM" id="SSF47459">
    <property type="entry name" value="HLH, helix-loop-helix DNA-binding domain"/>
    <property type="match status" value="1"/>
</dbReference>
<dbReference type="PANTHER" id="PTHR23349:SF108">
    <property type="entry name" value="BHLH DOMAIN-CONTAINING PROTEIN"/>
    <property type="match status" value="1"/>
</dbReference>
<accession>A0AAD8F7T0</accession>
<dbReference type="GO" id="GO:0000981">
    <property type="term" value="F:DNA-binding transcription factor activity, RNA polymerase II-specific"/>
    <property type="evidence" value="ECO:0007669"/>
    <property type="project" value="TreeGrafter"/>
</dbReference>
<organism evidence="4 5">
    <name type="scientific">Biomphalaria pfeifferi</name>
    <name type="common">Bloodfluke planorb</name>
    <name type="synonym">Freshwater snail</name>
    <dbReference type="NCBI Taxonomy" id="112525"/>
    <lineage>
        <taxon>Eukaryota</taxon>
        <taxon>Metazoa</taxon>
        <taxon>Spiralia</taxon>
        <taxon>Lophotrochozoa</taxon>
        <taxon>Mollusca</taxon>
        <taxon>Gastropoda</taxon>
        <taxon>Heterobranchia</taxon>
        <taxon>Euthyneura</taxon>
        <taxon>Panpulmonata</taxon>
        <taxon>Hygrophila</taxon>
        <taxon>Lymnaeoidea</taxon>
        <taxon>Planorbidae</taxon>
        <taxon>Biomphalaria</taxon>
    </lineage>
</organism>
<dbReference type="GO" id="GO:0046983">
    <property type="term" value="F:protein dimerization activity"/>
    <property type="evidence" value="ECO:0007669"/>
    <property type="project" value="InterPro"/>
</dbReference>
<dbReference type="GO" id="GO:0000977">
    <property type="term" value="F:RNA polymerase II transcription regulatory region sequence-specific DNA binding"/>
    <property type="evidence" value="ECO:0007669"/>
    <property type="project" value="TreeGrafter"/>
</dbReference>
<reference evidence="4" key="1">
    <citation type="journal article" date="2023" name="PLoS Negl. Trop. Dis.">
        <title>A genome sequence for Biomphalaria pfeifferi, the major vector snail for the human-infecting parasite Schistosoma mansoni.</title>
        <authorList>
            <person name="Bu L."/>
            <person name="Lu L."/>
            <person name="Laidemitt M.R."/>
            <person name="Zhang S.M."/>
            <person name="Mutuku M."/>
            <person name="Mkoji G."/>
            <person name="Steinauer M."/>
            <person name="Loker E.S."/>
        </authorList>
    </citation>
    <scope>NUCLEOTIDE SEQUENCE</scope>
    <source>
        <strain evidence="4">KasaAsao</strain>
    </source>
</reference>
<evidence type="ECO:0000256" key="1">
    <source>
        <dbReference type="ARBA" id="ARBA00023125"/>
    </source>
</evidence>
<feature type="domain" description="BHLH" evidence="3">
    <location>
        <begin position="90"/>
        <end position="147"/>
    </location>
</feature>
<feature type="region of interest" description="Disordered" evidence="2">
    <location>
        <begin position="160"/>
        <end position="183"/>
    </location>
</feature>
<dbReference type="EMBL" id="JASAOG010000085">
    <property type="protein sequence ID" value="KAK0053556.1"/>
    <property type="molecule type" value="Genomic_DNA"/>
</dbReference>
<dbReference type="AlphaFoldDB" id="A0AAD8F7T0"/>
<feature type="compositionally biased region" description="Basic and acidic residues" evidence="2">
    <location>
        <begin position="160"/>
        <end position="169"/>
    </location>
</feature>
<reference evidence="4" key="2">
    <citation type="submission" date="2023-04" db="EMBL/GenBank/DDBJ databases">
        <authorList>
            <person name="Bu L."/>
            <person name="Lu L."/>
            <person name="Laidemitt M.R."/>
            <person name="Zhang S.M."/>
            <person name="Mutuku M."/>
            <person name="Mkoji G."/>
            <person name="Steinauer M."/>
            <person name="Loker E.S."/>
        </authorList>
    </citation>
    <scope>NUCLEOTIDE SEQUENCE</scope>
    <source>
        <strain evidence="4">KasaAsao</strain>
        <tissue evidence="4">Whole Snail</tissue>
    </source>
</reference>
<dbReference type="PROSITE" id="PS50888">
    <property type="entry name" value="BHLH"/>
    <property type="match status" value="1"/>
</dbReference>
<dbReference type="CDD" id="cd19723">
    <property type="entry name" value="bHLH_TS_ASCL1_like"/>
    <property type="match status" value="1"/>
</dbReference>
<dbReference type="GO" id="GO:0032502">
    <property type="term" value="P:developmental process"/>
    <property type="evidence" value="ECO:0007669"/>
    <property type="project" value="TreeGrafter"/>
</dbReference>
<dbReference type="Pfam" id="PF00010">
    <property type="entry name" value="HLH"/>
    <property type="match status" value="1"/>
</dbReference>
<evidence type="ECO:0000313" key="5">
    <source>
        <dbReference type="Proteomes" id="UP001233172"/>
    </source>
</evidence>
<comment type="caution">
    <text evidence="4">The sequence shown here is derived from an EMBL/GenBank/DDBJ whole genome shotgun (WGS) entry which is preliminary data.</text>
</comment>
<protein>
    <submittedName>
        <fullName evidence="4">Achaete-scute 1</fullName>
    </submittedName>
</protein>
<name>A0AAD8F7T0_BIOPF</name>
<dbReference type="InterPro" id="IPR036638">
    <property type="entry name" value="HLH_DNA-bd_sf"/>
</dbReference>
<evidence type="ECO:0000313" key="4">
    <source>
        <dbReference type="EMBL" id="KAK0053556.1"/>
    </source>
</evidence>
<dbReference type="Proteomes" id="UP001233172">
    <property type="component" value="Unassembled WGS sequence"/>
</dbReference>
<sequence>MSELSKYPYDRGQCIQVKPEDISFSHELDFQTNPAFRFCFSSSPQSYSSCMYTKRVSNPTSYKENNSPACRRRLDFSNTAFFDETKIGPLAVAKRNERERNRVKLINMTFHTLRQHLPHLNNVCKGKSRKLSKVQTLRSAIAYIRQLQELVHARQAGHVTKQEDPHFGDDDAQSNTDISDCPMSRRVDNMADLGKSMAYAYNDFSKLASQDKLPMMSASSPSFPGISFDLLVKSDEDILISTDDDVMISTDEDDFVDWL</sequence>
<dbReference type="PANTHER" id="PTHR23349">
    <property type="entry name" value="BASIC HELIX-LOOP-HELIX TRANSCRIPTION FACTOR, TWIST"/>
    <property type="match status" value="1"/>
</dbReference>
<dbReference type="InterPro" id="IPR050283">
    <property type="entry name" value="E-box_TF_Regulators"/>
</dbReference>
<evidence type="ECO:0000259" key="3">
    <source>
        <dbReference type="PROSITE" id="PS50888"/>
    </source>
</evidence>
<dbReference type="SMART" id="SM00353">
    <property type="entry name" value="HLH"/>
    <property type="match status" value="1"/>
</dbReference>
<evidence type="ECO:0000256" key="2">
    <source>
        <dbReference type="SAM" id="MobiDB-lite"/>
    </source>
</evidence>
<dbReference type="Gene3D" id="4.10.280.10">
    <property type="entry name" value="Helix-loop-helix DNA-binding domain"/>
    <property type="match status" value="1"/>
</dbReference>
<gene>
    <name evidence="4" type="ORF">Bpfe_017016</name>
</gene>
<keyword evidence="5" id="KW-1185">Reference proteome</keyword>
<keyword evidence="1" id="KW-0238">DNA-binding</keyword>
<dbReference type="InterPro" id="IPR011598">
    <property type="entry name" value="bHLH_dom"/>
</dbReference>
<proteinExistence type="predicted"/>